<reference evidence="2" key="1">
    <citation type="journal article" date="2015" name="Proc. Natl. Acad. Sci. U.S.A.">
        <title>Networks of energetic and metabolic interactions define dynamics in microbial communities.</title>
        <authorList>
            <person name="Embree M."/>
            <person name="Liu J.K."/>
            <person name="Al-Bassam M.M."/>
            <person name="Zengler K."/>
        </authorList>
    </citation>
    <scope>NUCLEOTIDE SEQUENCE</scope>
</reference>
<feature type="region of interest" description="Disordered" evidence="1">
    <location>
        <begin position="40"/>
        <end position="67"/>
    </location>
</feature>
<name>A0A0W8FHP4_9ZZZZ</name>
<protein>
    <submittedName>
        <fullName evidence="2">Uncharacterized protein</fullName>
    </submittedName>
</protein>
<evidence type="ECO:0000313" key="2">
    <source>
        <dbReference type="EMBL" id="KUG20372.1"/>
    </source>
</evidence>
<comment type="caution">
    <text evidence="2">The sequence shown here is derived from an EMBL/GenBank/DDBJ whole genome shotgun (WGS) entry which is preliminary data.</text>
</comment>
<accession>A0A0W8FHP4</accession>
<gene>
    <name evidence="2" type="ORF">ASZ90_009891</name>
</gene>
<dbReference type="AlphaFoldDB" id="A0A0W8FHP4"/>
<proteinExistence type="predicted"/>
<sequence>MIITGCDHSRMQGIPGLSTGIPGPVFLAVVSRWTGGAIAPNREGASPRRIAGGKPCMRAGEPGGGNP</sequence>
<organism evidence="2">
    <name type="scientific">hydrocarbon metagenome</name>
    <dbReference type="NCBI Taxonomy" id="938273"/>
    <lineage>
        <taxon>unclassified sequences</taxon>
        <taxon>metagenomes</taxon>
        <taxon>ecological metagenomes</taxon>
    </lineage>
</organism>
<dbReference type="EMBL" id="LNQE01001198">
    <property type="protein sequence ID" value="KUG20372.1"/>
    <property type="molecule type" value="Genomic_DNA"/>
</dbReference>
<evidence type="ECO:0000256" key="1">
    <source>
        <dbReference type="SAM" id="MobiDB-lite"/>
    </source>
</evidence>